<keyword evidence="9" id="KW-1185">Reference proteome</keyword>
<evidence type="ECO:0000256" key="3">
    <source>
        <dbReference type="ARBA" id="ARBA00022989"/>
    </source>
</evidence>
<proteinExistence type="predicted"/>
<keyword evidence="3 7" id="KW-1133">Transmembrane helix</keyword>
<keyword evidence="4" id="KW-0496">Mitochondrion</keyword>
<feature type="transmembrane region" description="Helical" evidence="7">
    <location>
        <begin position="436"/>
        <end position="457"/>
    </location>
</feature>
<dbReference type="PANTHER" id="PTHR28234">
    <property type="entry name" value="NUCLEAR CONTROL OF ATPASE PROTEIN 2"/>
    <property type="match status" value="1"/>
</dbReference>
<evidence type="ECO:0000256" key="5">
    <source>
        <dbReference type="ARBA" id="ARBA00023136"/>
    </source>
</evidence>
<evidence type="ECO:0000256" key="4">
    <source>
        <dbReference type="ARBA" id="ARBA00023128"/>
    </source>
</evidence>
<protein>
    <recommendedName>
        <fullName evidence="10">ATP synthase regulation protein NCA2</fullName>
    </recommendedName>
</protein>
<dbReference type="Proteomes" id="UP001497512">
    <property type="component" value="Chromosome 10"/>
</dbReference>
<name>A0ABP0TFB7_9BRYO</name>
<reference evidence="8" key="1">
    <citation type="submission" date="2024-02" db="EMBL/GenBank/DDBJ databases">
        <authorList>
            <consortium name="ELIXIR-Norway"/>
            <consortium name="Elixir Norway"/>
        </authorList>
    </citation>
    <scope>NUCLEOTIDE SEQUENCE</scope>
</reference>
<keyword evidence="5 7" id="KW-0472">Membrane</keyword>
<evidence type="ECO:0008006" key="10">
    <source>
        <dbReference type="Google" id="ProtNLM"/>
    </source>
</evidence>
<dbReference type="EMBL" id="OZ019902">
    <property type="protein sequence ID" value="CAK9194570.1"/>
    <property type="molecule type" value="Genomic_DNA"/>
</dbReference>
<keyword evidence="6" id="KW-0175">Coiled coil</keyword>
<comment type="subcellular location">
    <subcellularLocation>
        <location evidence="1">Mitochondrion membrane</location>
        <topology evidence="1">Multi-pass membrane protein</topology>
    </subcellularLocation>
</comment>
<evidence type="ECO:0000313" key="8">
    <source>
        <dbReference type="EMBL" id="CAK9194570.1"/>
    </source>
</evidence>
<sequence length="572" mass="64709">MEYVRSVANGRILAAVFRRWRIGVLKSRMGVPLLVASSSLPCTDAVERVVQAMGDAGAQLLEHLHLVNKHLEFWKAREQGTDSDKVRFMILERGPWAFFQGVSRLVRACFWEVSPAQGLFSAAASRISERVRVLTDFRTQLATLIGQVHMKVDKMGAKVSSGHVKPKVAISECMVAVIKAMAVLEGDYELPQAGDHLPAKIKSDYDSQGNSFPGKLVLKFDNIPDTLGRRMEWTNSELQEAIQILFNNLWKLDNFLTTLMWQYRRPRKLVRKWMQYSGSALGLGVASGWLVSHSRLSGSNDLDRWFQEGVEASSSFLKEHIQQPLLSIRDELFNTFRKRHRDVEELGDVKLTAASFHRMLKDYVAQKKGAEVADHASEQELMENLMERYEEEVTHPVKNLLSGELVRAVLIQVQKLKLDIETAMLELNQILRANEINFAVLAALPALLFSIAVGWLLRRPFIKGKGAEGRGRQAQLKRRMLMADAEKAVMICQISIEEGEEDDAVAHFGTLIYCLDRLYKAVKKPAKATGEWSSLQKDIVDLAKPRLSTYYKLSIAARMERVYDCLVPMPQL</sequence>
<keyword evidence="2 7" id="KW-0812">Transmembrane</keyword>
<organism evidence="8 9">
    <name type="scientific">Sphagnum troendelagicum</name>
    <dbReference type="NCBI Taxonomy" id="128251"/>
    <lineage>
        <taxon>Eukaryota</taxon>
        <taxon>Viridiplantae</taxon>
        <taxon>Streptophyta</taxon>
        <taxon>Embryophyta</taxon>
        <taxon>Bryophyta</taxon>
        <taxon>Sphagnophytina</taxon>
        <taxon>Sphagnopsida</taxon>
        <taxon>Sphagnales</taxon>
        <taxon>Sphagnaceae</taxon>
        <taxon>Sphagnum</taxon>
    </lineage>
</organism>
<feature type="coiled-coil region" evidence="6">
    <location>
        <begin position="372"/>
        <end position="433"/>
    </location>
</feature>
<dbReference type="Pfam" id="PF08637">
    <property type="entry name" value="NCA2"/>
    <property type="match status" value="1"/>
</dbReference>
<accession>A0ABP0TFB7</accession>
<dbReference type="InterPro" id="IPR013946">
    <property type="entry name" value="NCA2-like"/>
</dbReference>
<gene>
    <name evidence="8" type="ORF">CSSPTR1EN2_LOCUS2592</name>
</gene>
<evidence type="ECO:0000256" key="6">
    <source>
        <dbReference type="SAM" id="Coils"/>
    </source>
</evidence>
<evidence type="ECO:0000256" key="2">
    <source>
        <dbReference type="ARBA" id="ARBA00022692"/>
    </source>
</evidence>
<dbReference type="PANTHER" id="PTHR28234:SF1">
    <property type="entry name" value="NUCLEAR CONTROL OF ATPASE PROTEIN 2"/>
    <property type="match status" value="1"/>
</dbReference>
<evidence type="ECO:0000313" key="9">
    <source>
        <dbReference type="Proteomes" id="UP001497512"/>
    </source>
</evidence>
<evidence type="ECO:0000256" key="7">
    <source>
        <dbReference type="SAM" id="Phobius"/>
    </source>
</evidence>
<evidence type="ECO:0000256" key="1">
    <source>
        <dbReference type="ARBA" id="ARBA00004225"/>
    </source>
</evidence>